<dbReference type="Proteomes" id="UP000179281">
    <property type="component" value="Unassembled WGS sequence"/>
</dbReference>
<keyword evidence="1" id="KW-1133">Transmembrane helix</keyword>
<dbReference type="STRING" id="1798653.A3G64_00830"/>
<evidence type="ECO:0000313" key="3">
    <source>
        <dbReference type="Proteomes" id="UP000179281"/>
    </source>
</evidence>
<evidence type="ECO:0000313" key="2">
    <source>
        <dbReference type="EMBL" id="OGZ01453.1"/>
    </source>
</evidence>
<name>A0A1G2CJ79_9BACT</name>
<keyword evidence="1" id="KW-0472">Membrane</keyword>
<dbReference type="SUPFAM" id="SSF49503">
    <property type="entry name" value="Cupredoxins"/>
    <property type="match status" value="1"/>
</dbReference>
<proteinExistence type="predicted"/>
<dbReference type="InterPro" id="IPR008972">
    <property type="entry name" value="Cupredoxin"/>
</dbReference>
<protein>
    <recommendedName>
        <fullName evidence="4">EfeO-type cupredoxin-like domain-containing protein</fullName>
    </recommendedName>
</protein>
<dbReference type="AlphaFoldDB" id="A0A1G2CJ79"/>
<feature type="transmembrane region" description="Helical" evidence="1">
    <location>
        <begin position="6"/>
        <end position="23"/>
    </location>
</feature>
<dbReference type="EMBL" id="MHLD01000045">
    <property type="protein sequence ID" value="OGZ01453.1"/>
    <property type="molecule type" value="Genomic_DNA"/>
</dbReference>
<keyword evidence="1" id="KW-0812">Transmembrane</keyword>
<comment type="caution">
    <text evidence="2">The sequence shown here is derived from an EMBL/GenBank/DDBJ whole genome shotgun (WGS) entry which is preliminary data.</text>
</comment>
<reference evidence="2 3" key="1">
    <citation type="journal article" date="2016" name="Nat. Commun.">
        <title>Thousands of microbial genomes shed light on interconnected biogeochemical processes in an aquifer system.</title>
        <authorList>
            <person name="Anantharaman K."/>
            <person name="Brown C.T."/>
            <person name="Hug L.A."/>
            <person name="Sharon I."/>
            <person name="Castelle C.J."/>
            <person name="Probst A.J."/>
            <person name="Thomas B.C."/>
            <person name="Singh A."/>
            <person name="Wilkins M.J."/>
            <person name="Karaoz U."/>
            <person name="Brodie E.L."/>
            <person name="Williams K.H."/>
            <person name="Hubbard S.S."/>
            <person name="Banfield J.F."/>
        </authorList>
    </citation>
    <scope>NUCLEOTIDE SEQUENCE [LARGE SCALE GENOMIC DNA]</scope>
</reference>
<evidence type="ECO:0000256" key="1">
    <source>
        <dbReference type="SAM" id="Phobius"/>
    </source>
</evidence>
<sequence length="146" mass="15367">MKNKNLILAAVVAVVVILGWWLLSQRQSEAPAAPQAGLPSEAAAVVTYTDAGYAPATLTVRKGVTVTFENKSSGPMWTASGVHPTHKLYPGSGIEKCGTPEAAGIFDACAGIQPGGSWTFTMNEIGTWKYHNHLNISRTGTIVVGE</sequence>
<evidence type="ECO:0008006" key="4">
    <source>
        <dbReference type="Google" id="ProtNLM"/>
    </source>
</evidence>
<dbReference type="Gene3D" id="2.60.40.420">
    <property type="entry name" value="Cupredoxins - blue copper proteins"/>
    <property type="match status" value="1"/>
</dbReference>
<organism evidence="2 3">
    <name type="scientific">Candidatus Liptonbacteria bacterium RIFCSPLOWO2_12_FULL_60_15</name>
    <dbReference type="NCBI Taxonomy" id="1798653"/>
    <lineage>
        <taxon>Bacteria</taxon>
        <taxon>Candidatus Liptoniibacteriota</taxon>
    </lineage>
</organism>
<gene>
    <name evidence="2" type="ORF">A3G64_00830</name>
</gene>
<accession>A0A1G2CJ79</accession>